<dbReference type="InterPro" id="IPR014729">
    <property type="entry name" value="Rossmann-like_a/b/a_fold"/>
</dbReference>
<name>C8X5Q3_DESRD</name>
<dbReference type="Gene3D" id="3.40.50.620">
    <property type="entry name" value="HUPs"/>
    <property type="match status" value="1"/>
</dbReference>
<dbReference type="RefSeq" id="WP_015752884.1">
    <property type="nucleotide sequence ID" value="NC_013223.1"/>
</dbReference>
<dbReference type="PANTHER" id="PTHR43169">
    <property type="entry name" value="EXSB FAMILY PROTEIN"/>
    <property type="match status" value="1"/>
</dbReference>
<dbReference type="STRING" id="485915.Dret_2468"/>
<protein>
    <submittedName>
        <fullName evidence="1">Uncharacterized protein</fullName>
    </submittedName>
</protein>
<proteinExistence type="predicted"/>
<dbReference type="OrthoDB" id="9776919at2"/>
<organism evidence="1 2">
    <name type="scientific">Desulfohalobium retbaense (strain ATCC 49708 / DSM 5692 / JCM 16813 / HR100)</name>
    <dbReference type="NCBI Taxonomy" id="485915"/>
    <lineage>
        <taxon>Bacteria</taxon>
        <taxon>Pseudomonadati</taxon>
        <taxon>Thermodesulfobacteriota</taxon>
        <taxon>Desulfovibrionia</taxon>
        <taxon>Desulfovibrionales</taxon>
        <taxon>Desulfohalobiaceae</taxon>
        <taxon>Desulfohalobium</taxon>
    </lineage>
</organism>
<dbReference type="SUPFAM" id="SSF52402">
    <property type="entry name" value="Adenine nucleotide alpha hydrolases-like"/>
    <property type="match status" value="1"/>
</dbReference>
<dbReference type="AlphaFoldDB" id="C8X5Q3"/>
<dbReference type="Proteomes" id="UP000001052">
    <property type="component" value="Chromosome"/>
</dbReference>
<dbReference type="eggNOG" id="COG1606">
    <property type="taxonomic scope" value="Bacteria"/>
</dbReference>
<reference evidence="1 2" key="2">
    <citation type="journal article" date="2010" name="Stand. Genomic Sci.">
        <title>Complete genome sequence of Desulfohalobium retbaense type strain (HR(100)).</title>
        <authorList>
            <person name="Spring S."/>
            <person name="Nolan M."/>
            <person name="Lapidus A."/>
            <person name="Glavina Del Rio T."/>
            <person name="Copeland A."/>
            <person name="Tice H."/>
            <person name="Cheng J.F."/>
            <person name="Lucas S."/>
            <person name="Land M."/>
            <person name="Chen F."/>
            <person name="Bruce D."/>
            <person name="Goodwin L."/>
            <person name="Pitluck S."/>
            <person name="Ivanova N."/>
            <person name="Mavromatis K."/>
            <person name="Mikhailova N."/>
            <person name="Pati A."/>
            <person name="Chen A."/>
            <person name="Palaniappan K."/>
            <person name="Hauser L."/>
            <person name="Chang Y.J."/>
            <person name="Jeffries C.D."/>
            <person name="Munk C."/>
            <person name="Kiss H."/>
            <person name="Chain P."/>
            <person name="Han C."/>
            <person name="Brettin T."/>
            <person name="Detter J.C."/>
            <person name="Schuler E."/>
            <person name="Goker M."/>
            <person name="Rohde M."/>
            <person name="Bristow J."/>
            <person name="Eisen J.A."/>
            <person name="Markowitz V."/>
            <person name="Hugenholtz P."/>
            <person name="Kyrpides N.C."/>
            <person name="Klenk H.P."/>
        </authorList>
    </citation>
    <scope>NUCLEOTIDE SEQUENCE [LARGE SCALE GENOMIC DNA]</scope>
    <source>
        <strain evidence="1 2">DSM 5692</strain>
    </source>
</reference>
<reference evidence="2" key="1">
    <citation type="submission" date="2009-09" db="EMBL/GenBank/DDBJ databases">
        <title>The complete chromosome of Desulfohalobium retbaense DSM 5692.</title>
        <authorList>
            <consortium name="US DOE Joint Genome Institute (JGI-PGF)"/>
            <person name="Lucas S."/>
            <person name="Copeland A."/>
            <person name="Lapidus A."/>
            <person name="Glavina del Rio T."/>
            <person name="Dalin E."/>
            <person name="Tice H."/>
            <person name="Bruce D."/>
            <person name="Goodwin L."/>
            <person name="Pitluck S."/>
            <person name="Kyrpides N."/>
            <person name="Mavromatis K."/>
            <person name="Ivanova N."/>
            <person name="Mikhailova N."/>
            <person name="Munk A.C."/>
            <person name="Brettin T."/>
            <person name="Detter J.C."/>
            <person name="Han C."/>
            <person name="Tapia R."/>
            <person name="Larimer F."/>
            <person name="Land M."/>
            <person name="Hauser L."/>
            <person name="Markowitz V."/>
            <person name="Cheng J.-F."/>
            <person name="Hugenholtz P."/>
            <person name="Woyke T."/>
            <person name="Wu D."/>
            <person name="Spring S."/>
            <person name="Klenk H.-P."/>
            <person name="Eisen J.A."/>
        </authorList>
    </citation>
    <scope>NUCLEOTIDE SEQUENCE [LARGE SCALE GENOMIC DNA]</scope>
    <source>
        <strain evidence="2">DSM 5692</strain>
    </source>
</reference>
<gene>
    <name evidence="1" type="ordered locus">Dret_2468</name>
</gene>
<dbReference type="PANTHER" id="PTHR43169:SF2">
    <property type="entry name" value="NAD_GMP SYNTHASE DOMAIN-CONTAINING PROTEIN"/>
    <property type="match status" value="1"/>
</dbReference>
<dbReference type="KEGG" id="drt:Dret_2468"/>
<dbReference type="HOGENOM" id="CLU_061181_3_0_7"/>
<sequence length="248" mass="27970">MRGLQPGVIAVSGGIDSRFLWAAACRFELDFQPVFLVGPHMTASETEWAKGVLGRAGHVLTVDPLAHPAVRQTQISRCFHCKYESFAKLRAWGLAHGRPWVLEGSQESDGQAFRPGRRALRFLGIKSPLADVGLSKTEVREIARDWALDWPDQPSRPCLLTRFAYETVVTCSALRRVEAIEDRLFRIGLRYFRVRVVPEAPWILQITAEETEVFEHNRTAIADVFAAHGNSPWRLERTATLSGYFDQP</sequence>
<dbReference type="InterPro" id="IPR052188">
    <property type="entry name" value="Ni-pincer_cofactor_biosynth"/>
</dbReference>
<evidence type="ECO:0000313" key="1">
    <source>
        <dbReference type="EMBL" id="ACV69750.1"/>
    </source>
</evidence>
<accession>C8X5Q3</accession>
<dbReference type="EMBL" id="CP001734">
    <property type="protein sequence ID" value="ACV69750.1"/>
    <property type="molecule type" value="Genomic_DNA"/>
</dbReference>
<evidence type="ECO:0000313" key="2">
    <source>
        <dbReference type="Proteomes" id="UP000001052"/>
    </source>
</evidence>
<keyword evidence="2" id="KW-1185">Reference proteome</keyword>